<gene>
    <name evidence="1" type="ORF">MM415B03913_0005</name>
</gene>
<dbReference type="AlphaFoldDB" id="A0A6M3LNE6"/>
<accession>A0A6M3LNE6</accession>
<proteinExistence type="predicted"/>
<dbReference type="EMBL" id="MT143216">
    <property type="protein sequence ID" value="QJA94255.1"/>
    <property type="molecule type" value="Genomic_DNA"/>
</dbReference>
<organism evidence="1">
    <name type="scientific">viral metagenome</name>
    <dbReference type="NCBI Taxonomy" id="1070528"/>
    <lineage>
        <taxon>unclassified sequences</taxon>
        <taxon>metagenomes</taxon>
        <taxon>organismal metagenomes</taxon>
    </lineage>
</organism>
<protein>
    <submittedName>
        <fullName evidence="1">Uncharacterized protein</fullName>
    </submittedName>
</protein>
<reference evidence="1" key="1">
    <citation type="submission" date="2020-03" db="EMBL/GenBank/DDBJ databases">
        <title>The deep terrestrial virosphere.</title>
        <authorList>
            <person name="Holmfeldt K."/>
            <person name="Nilsson E."/>
            <person name="Simone D."/>
            <person name="Lopez-Fernandez M."/>
            <person name="Wu X."/>
            <person name="de Brujin I."/>
            <person name="Lundin D."/>
            <person name="Andersson A."/>
            <person name="Bertilsson S."/>
            <person name="Dopson M."/>
        </authorList>
    </citation>
    <scope>NUCLEOTIDE SEQUENCE</scope>
    <source>
        <strain evidence="1">MM415B03913</strain>
    </source>
</reference>
<sequence length="228" mass="23770">MSKLSQTTGYAAKSIYLTQYSTAGQHLVASSGSEIDIEGGAELEIASGGLVDMDGELEVGSGGLVELKSGSTMEFESGSCLKLTSGARFTRQDFEVITSSKATLSVQGISVIKSTVKGDYNIPQPYPGCQKTVIFANPKTTATAKVQLSLTTEGAECYLGTSNFGALGGKITCINLKSSDNGPLENLSPSFSLLAISTAQWLLTAMVGKLVDTHTSNFGKGFTFTTST</sequence>
<name>A0A6M3LNE6_9ZZZZ</name>
<evidence type="ECO:0000313" key="1">
    <source>
        <dbReference type="EMBL" id="QJA94255.1"/>
    </source>
</evidence>